<dbReference type="Pfam" id="PF13193">
    <property type="entry name" value="AMP-binding_C"/>
    <property type="match status" value="1"/>
</dbReference>
<dbReference type="RefSeq" id="WP_345865850.1">
    <property type="nucleotide sequence ID" value="NZ_JBDIMF010000006.1"/>
</dbReference>
<proteinExistence type="predicted"/>
<dbReference type="EMBL" id="JBDIMF010000006">
    <property type="protein sequence ID" value="MEN2787617.1"/>
    <property type="molecule type" value="Genomic_DNA"/>
</dbReference>
<keyword evidence="4" id="KW-1185">Reference proteome</keyword>
<dbReference type="InterPro" id="IPR000873">
    <property type="entry name" value="AMP-dep_synth/lig_dom"/>
</dbReference>
<feature type="domain" description="AMP-dependent synthetase/ligase" evidence="1">
    <location>
        <begin position="5"/>
        <end position="362"/>
    </location>
</feature>
<dbReference type="Gene3D" id="3.40.50.12780">
    <property type="entry name" value="N-terminal domain of ligase-like"/>
    <property type="match status" value="1"/>
</dbReference>
<dbReference type="InterPro" id="IPR020845">
    <property type="entry name" value="AMP-binding_CS"/>
</dbReference>
<organism evidence="3 4">
    <name type="scientific">Sphingomonas qilianensis</name>
    <dbReference type="NCBI Taxonomy" id="1736690"/>
    <lineage>
        <taxon>Bacteria</taxon>
        <taxon>Pseudomonadati</taxon>
        <taxon>Pseudomonadota</taxon>
        <taxon>Alphaproteobacteria</taxon>
        <taxon>Sphingomonadales</taxon>
        <taxon>Sphingomonadaceae</taxon>
        <taxon>Sphingomonas</taxon>
    </lineage>
</organism>
<evidence type="ECO:0000313" key="4">
    <source>
        <dbReference type="Proteomes" id="UP001404104"/>
    </source>
</evidence>
<comment type="caution">
    <text evidence="3">The sequence shown here is derived from an EMBL/GenBank/DDBJ whole genome shotgun (WGS) entry which is preliminary data.</text>
</comment>
<dbReference type="PANTHER" id="PTHR24096">
    <property type="entry name" value="LONG-CHAIN-FATTY-ACID--COA LIGASE"/>
    <property type="match status" value="1"/>
</dbReference>
<dbReference type="InterPro" id="IPR042099">
    <property type="entry name" value="ANL_N_sf"/>
</dbReference>
<dbReference type="Proteomes" id="UP001404104">
    <property type="component" value="Unassembled WGS sequence"/>
</dbReference>
<dbReference type="PROSITE" id="PS00455">
    <property type="entry name" value="AMP_BINDING"/>
    <property type="match status" value="1"/>
</dbReference>
<dbReference type="Pfam" id="PF00501">
    <property type="entry name" value="AMP-binding"/>
    <property type="match status" value="1"/>
</dbReference>
<dbReference type="Gene3D" id="3.30.300.30">
    <property type="match status" value="1"/>
</dbReference>
<dbReference type="SUPFAM" id="SSF56801">
    <property type="entry name" value="Acetyl-CoA synthetase-like"/>
    <property type="match status" value="1"/>
</dbReference>
<dbReference type="PANTHER" id="PTHR24096:SF323">
    <property type="entry name" value="BLR3536 PROTEIN"/>
    <property type="match status" value="1"/>
</dbReference>
<evidence type="ECO:0000259" key="2">
    <source>
        <dbReference type="Pfam" id="PF13193"/>
    </source>
</evidence>
<dbReference type="InterPro" id="IPR025110">
    <property type="entry name" value="AMP-bd_C"/>
</dbReference>
<accession>A0ABU9XVM7</accession>
<evidence type="ECO:0000259" key="1">
    <source>
        <dbReference type="Pfam" id="PF00501"/>
    </source>
</evidence>
<sequence length="513" mass="55658">MHPVHHAQATPDKPAYIMAATGETVSYAELDARANQGAHLLRALGLKRGDGIAVLMDNSARYLEVMWAAERTGVYCTCLSSKLTAGEAEYILRDGGCRVLIASKGCDGVAAALLPAIPDLSRYMVDGTIAGYKSYESARDAMPESPIADPSPGGILLYSSGTTGSPKGVKHPLSDEPFGTNVSPLVLLGKGLYGFGPDMVYLSPAPLYHAAPLRWSMAVQQTGGTVVVMERFDPEAALAHIEHYRVTHAQWVPTHFIRLLKLPAEVRARYDVSSLRAVWHAAAPCPIPIKQAMIDWWGPIIGEYYAGTEGNGFCAISSAEWLTHQGSVGRNLTAQTKICDDEGNELPPRTEGTVYFAGGGTFEYHNDPGKTAEAANAQGWTTLGDVGWLDEEGYLYLTDRKSFMIISGGVNIYPAEVENLLVTHPKVADVAVIGAPHDEMGEQVVAIVCPADPSEDRDQLAAELNAFARANLSHVKAPRRIDFRDTLPRHETGKLYKRLLRDEYWAKSAQNVE</sequence>
<evidence type="ECO:0000313" key="3">
    <source>
        <dbReference type="EMBL" id="MEN2787617.1"/>
    </source>
</evidence>
<name>A0ABU9XVM7_9SPHN</name>
<gene>
    <name evidence="3" type="ORF">ABC969_14460</name>
</gene>
<reference evidence="3 4" key="1">
    <citation type="submission" date="2024-05" db="EMBL/GenBank/DDBJ databases">
        <authorList>
            <person name="Liu Q."/>
            <person name="Xin Y.-H."/>
        </authorList>
    </citation>
    <scope>NUCLEOTIDE SEQUENCE [LARGE SCALE GENOMIC DNA]</scope>
    <source>
        <strain evidence="3 4">CGMCC 1.15349</strain>
    </source>
</reference>
<protein>
    <submittedName>
        <fullName evidence="3">Acyl-CoA synthetase</fullName>
    </submittedName>
</protein>
<dbReference type="InterPro" id="IPR045851">
    <property type="entry name" value="AMP-bd_C_sf"/>
</dbReference>
<feature type="domain" description="AMP-binding enzyme C-terminal" evidence="2">
    <location>
        <begin position="416"/>
        <end position="494"/>
    </location>
</feature>